<accession>A0A4R0NLJ1</accession>
<dbReference type="Proteomes" id="UP000293347">
    <property type="component" value="Unassembled WGS sequence"/>
</dbReference>
<sequence length="280" mass="31298">MDKNNSKHNTISILGCGWYGFELAKHLQSKNYQVKGSTTSPERLHLLEQAGIEPYLVNFQEDQISYHPDFFTSSTLIIAIPPKRSTAEQATFLKKITAIANAANNQIIENIIFISSTAVYANENETVTESTSPNPETESGKAILESEKLLQSRQEFTTTILRFAGLIGPGRDPGRFFGGKKDIPNGKSPINLIHLKDCVGITMQIITHNAFGHIFNACAPHHPLKQDFYSQASLKSGLAGPIFINELKTWKIISSEQTPSLLKYKYLIDNWTDWLTEDKL</sequence>
<dbReference type="OrthoDB" id="751203at2"/>
<dbReference type="InterPro" id="IPR036291">
    <property type="entry name" value="NAD(P)-bd_dom_sf"/>
</dbReference>
<organism evidence="2 3">
    <name type="scientific">Pedobacter psychroterrae</name>
    <dbReference type="NCBI Taxonomy" id="2530453"/>
    <lineage>
        <taxon>Bacteria</taxon>
        <taxon>Pseudomonadati</taxon>
        <taxon>Bacteroidota</taxon>
        <taxon>Sphingobacteriia</taxon>
        <taxon>Sphingobacteriales</taxon>
        <taxon>Sphingobacteriaceae</taxon>
        <taxon>Pedobacter</taxon>
    </lineage>
</organism>
<comment type="caution">
    <text evidence="2">The sequence shown here is derived from an EMBL/GenBank/DDBJ whole genome shotgun (WGS) entry which is preliminary data.</text>
</comment>
<dbReference type="InterPro" id="IPR051783">
    <property type="entry name" value="NAD(P)-dependent_oxidoreduct"/>
</dbReference>
<dbReference type="RefSeq" id="WP_131596480.1">
    <property type="nucleotide sequence ID" value="NZ_SJSL01000002.1"/>
</dbReference>
<gene>
    <name evidence="2" type="ORF">EZ437_13255</name>
</gene>
<proteinExistence type="predicted"/>
<dbReference type="Pfam" id="PF01370">
    <property type="entry name" value="Epimerase"/>
    <property type="match status" value="1"/>
</dbReference>
<evidence type="ECO:0000259" key="1">
    <source>
        <dbReference type="Pfam" id="PF01370"/>
    </source>
</evidence>
<dbReference type="GO" id="GO:0004029">
    <property type="term" value="F:aldehyde dehydrogenase (NAD+) activity"/>
    <property type="evidence" value="ECO:0007669"/>
    <property type="project" value="TreeGrafter"/>
</dbReference>
<dbReference type="PANTHER" id="PTHR48079">
    <property type="entry name" value="PROTEIN YEEZ"/>
    <property type="match status" value="1"/>
</dbReference>
<protein>
    <submittedName>
        <fullName evidence="2">SDR family NAD(P)-dependent oxidoreductase</fullName>
    </submittedName>
</protein>
<reference evidence="2 3" key="1">
    <citation type="submission" date="2019-02" db="EMBL/GenBank/DDBJ databases">
        <title>Pedobacter sp. RP-1-14 sp. nov., isolated from Arctic soil.</title>
        <authorList>
            <person name="Dahal R.H."/>
        </authorList>
    </citation>
    <scope>NUCLEOTIDE SEQUENCE [LARGE SCALE GENOMIC DNA]</scope>
    <source>
        <strain evidence="2 3">RP-1-14</strain>
    </source>
</reference>
<dbReference type="SUPFAM" id="SSF51735">
    <property type="entry name" value="NAD(P)-binding Rossmann-fold domains"/>
    <property type="match status" value="1"/>
</dbReference>
<dbReference type="Gene3D" id="3.40.50.720">
    <property type="entry name" value="NAD(P)-binding Rossmann-like Domain"/>
    <property type="match status" value="1"/>
</dbReference>
<evidence type="ECO:0000313" key="2">
    <source>
        <dbReference type="EMBL" id="TCD01680.1"/>
    </source>
</evidence>
<name>A0A4R0NLJ1_9SPHI</name>
<dbReference type="EMBL" id="SJSL01000002">
    <property type="protein sequence ID" value="TCD01680.1"/>
    <property type="molecule type" value="Genomic_DNA"/>
</dbReference>
<feature type="domain" description="NAD-dependent epimerase/dehydratase" evidence="1">
    <location>
        <begin position="95"/>
        <end position="176"/>
    </location>
</feature>
<dbReference type="AlphaFoldDB" id="A0A4R0NLJ1"/>
<dbReference type="InterPro" id="IPR001509">
    <property type="entry name" value="Epimerase_deHydtase"/>
</dbReference>
<keyword evidence="3" id="KW-1185">Reference proteome</keyword>
<dbReference type="PANTHER" id="PTHR48079:SF6">
    <property type="entry name" value="NAD(P)-BINDING DOMAIN-CONTAINING PROTEIN-RELATED"/>
    <property type="match status" value="1"/>
</dbReference>
<dbReference type="GO" id="GO:0005737">
    <property type="term" value="C:cytoplasm"/>
    <property type="evidence" value="ECO:0007669"/>
    <property type="project" value="TreeGrafter"/>
</dbReference>
<evidence type="ECO:0000313" key="3">
    <source>
        <dbReference type="Proteomes" id="UP000293347"/>
    </source>
</evidence>